<dbReference type="Gene3D" id="1.10.10.10">
    <property type="entry name" value="Winged helix-like DNA-binding domain superfamily/Winged helix DNA-binding domain"/>
    <property type="match status" value="1"/>
</dbReference>
<dbReference type="Pfam" id="PF04542">
    <property type="entry name" value="Sigma70_r2"/>
    <property type="match status" value="1"/>
</dbReference>
<evidence type="ECO:0000256" key="3">
    <source>
        <dbReference type="ARBA" id="ARBA00023082"/>
    </source>
</evidence>
<dbReference type="NCBIfam" id="TIGR02937">
    <property type="entry name" value="sigma70-ECF"/>
    <property type="match status" value="1"/>
</dbReference>
<name>A0A432YF51_9GAMM</name>
<keyword evidence="2" id="KW-0805">Transcription regulation</keyword>
<reference evidence="8" key="1">
    <citation type="journal article" date="2018" name="Front. Microbiol.">
        <title>Genome-Based Analysis Reveals the Taxonomy and Diversity of the Family Idiomarinaceae.</title>
        <authorList>
            <person name="Liu Y."/>
            <person name="Lai Q."/>
            <person name="Shao Z."/>
        </authorList>
    </citation>
    <scope>NUCLEOTIDE SEQUENCE [LARGE SCALE GENOMIC DNA]</scope>
    <source>
        <strain evidence="8">CVS-6</strain>
    </source>
</reference>
<evidence type="ECO:0000313" key="7">
    <source>
        <dbReference type="EMBL" id="RUO59550.1"/>
    </source>
</evidence>
<evidence type="ECO:0000313" key="8">
    <source>
        <dbReference type="Proteomes" id="UP000288259"/>
    </source>
</evidence>
<feature type="domain" description="RNA polymerase sigma factor 70 region 4 type 2" evidence="6">
    <location>
        <begin position="125"/>
        <end position="168"/>
    </location>
</feature>
<dbReference type="InterPro" id="IPR013249">
    <property type="entry name" value="RNA_pol_sigma70_r4_t2"/>
</dbReference>
<comment type="similarity">
    <text evidence="1">Belongs to the sigma-70 factor family. ECF subfamily.</text>
</comment>
<evidence type="ECO:0000259" key="5">
    <source>
        <dbReference type="Pfam" id="PF04542"/>
    </source>
</evidence>
<dbReference type="GO" id="GO:0016987">
    <property type="term" value="F:sigma factor activity"/>
    <property type="evidence" value="ECO:0007669"/>
    <property type="project" value="UniProtKB-KW"/>
</dbReference>
<evidence type="ECO:0000256" key="2">
    <source>
        <dbReference type="ARBA" id="ARBA00023015"/>
    </source>
</evidence>
<evidence type="ECO:0000256" key="4">
    <source>
        <dbReference type="ARBA" id="ARBA00023163"/>
    </source>
</evidence>
<comment type="caution">
    <text evidence="7">The sequence shown here is derived from an EMBL/GenBank/DDBJ whole genome shotgun (WGS) entry which is preliminary data.</text>
</comment>
<keyword evidence="8" id="KW-1185">Reference proteome</keyword>
<gene>
    <name evidence="7" type="ORF">CWI71_09030</name>
</gene>
<evidence type="ECO:0008006" key="9">
    <source>
        <dbReference type="Google" id="ProtNLM"/>
    </source>
</evidence>
<dbReference type="SUPFAM" id="SSF88946">
    <property type="entry name" value="Sigma2 domain of RNA polymerase sigma factors"/>
    <property type="match status" value="1"/>
</dbReference>
<dbReference type="PANTHER" id="PTHR43133:SF51">
    <property type="entry name" value="RNA POLYMERASE SIGMA FACTOR"/>
    <property type="match status" value="1"/>
</dbReference>
<dbReference type="Pfam" id="PF08281">
    <property type="entry name" value="Sigma70_r4_2"/>
    <property type="match status" value="1"/>
</dbReference>
<dbReference type="RefSeq" id="WP_126754937.1">
    <property type="nucleotide sequence ID" value="NZ_PIPY01000008.1"/>
</dbReference>
<dbReference type="InterPro" id="IPR036388">
    <property type="entry name" value="WH-like_DNA-bd_sf"/>
</dbReference>
<dbReference type="Proteomes" id="UP000288259">
    <property type="component" value="Unassembled WGS sequence"/>
</dbReference>
<proteinExistence type="inferred from homology"/>
<sequence length="174" mass="19971">MRQFTDAQLTAIAQASADRSAFDELFRRYQQKLKGFLLSKMSAAAADDVMQETYIKAFMNIKKFRAESAFSTWLFAIAMNEYKQFVRKVGVFDKLKDALFRQPRLEHSQHEVDALIDFSKRAADLSEAQYSVYVLSRVYGYSHGEIAGRQDMPLGTVKTYLLQAEKRLKVSANE</sequence>
<dbReference type="GO" id="GO:0003677">
    <property type="term" value="F:DNA binding"/>
    <property type="evidence" value="ECO:0007669"/>
    <property type="project" value="InterPro"/>
</dbReference>
<evidence type="ECO:0000256" key="1">
    <source>
        <dbReference type="ARBA" id="ARBA00010641"/>
    </source>
</evidence>
<dbReference type="InterPro" id="IPR013325">
    <property type="entry name" value="RNA_pol_sigma_r2"/>
</dbReference>
<dbReference type="InterPro" id="IPR007627">
    <property type="entry name" value="RNA_pol_sigma70_r2"/>
</dbReference>
<dbReference type="GO" id="GO:0006352">
    <property type="term" value="P:DNA-templated transcription initiation"/>
    <property type="evidence" value="ECO:0007669"/>
    <property type="project" value="InterPro"/>
</dbReference>
<protein>
    <recommendedName>
        <fullName evidence="9">RNA polymerase subunit sigma-70</fullName>
    </recommendedName>
</protein>
<dbReference type="InterPro" id="IPR013324">
    <property type="entry name" value="RNA_pol_sigma_r3/r4-like"/>
</dbReference>
<keyword evidence="4" id="KW-0804">Transcription</keyword>
<dbReference type="AlphaFoldDB" id="A0A432YF51"/>
<dbReference type="OrthoDB" id="9780326at2"/>
<accession>A0A432YF51</accession>
<dbReference type="InterPro" id="IPR039425">
    <property type="entry name" value="RNA_pol_sigma-70-like"/>
</dbReference>
<dbReference type="Gene3D" id="1.10.1740.10">
    <property type="match status" value="1"/>
</dbReference>
<dbReference type="InterPro" id="IPR014284">
    <property type="entry name" value="RNA_pol_sigma-70_dom"/>
</dbReference>
<feature type="domain" description="RNA polymerase sigma-70 region 2" evidence="5">
    <location>
        <begin position="25"/>
        <end position="88"/>
    </location>
</feature>
<dbReference type="PANTHER" id="PTHR43133">
    <property type="entry name" value="RNA POLYMERASE ECF-TYPE SIGMA FACTO"/>
    <property type="match status" value="1"/>
</dbReference>
<dbReference type="SUPFAM" id="SSF88659">
    <property type="entry name" value="Sigma3 and sigma4 domains of RNA polymerase sigma factors"/>
    <property type="match status" value="1"/>
</dbReference>
<keyword evidence="3" id="KW-0731">Sigma factor</keyword>
<dbReference type="EMBL" id="PIPY01000008">
    <property type="protein sequence ID" value="RUO59550.1"/>
    <property type="molecule type" value="Genomic_DNA"/>
</dbReference>
<evidence type="ECO:0000259" key="6">
    <source>
        <dbReference type="Pfam" id="PF08281"/>
    </source>
</evidence>
<organism evidence="7 8">
    <name type="scientific">Pseudidiomarina insulisalsae</name>
    <dbReference type="NCBI Taxonomy" id="575789"/>
    <lineage>
        <taxon>Bacteria</taxon>
        <taxon>Pseudomonadati</taxon>
        <taxon>Pseudomonadota</taxon>
        <taxon>Gammaproteobacteria</taxon>
        <taxon>Alteromonadales</taxon>
        <taxon>Idiomarinaceae</taxon>
        <taxon>Pseudidiomarina</taxon>
    </lineage>
</organism>